<dbReference type="Proteomes" id="UP000193642">
    <property type="component" value="Unassembled WGS sequence"/>
</dbReference>
<evidence type="ECO:0000313" key="1">
    <source>
        <dbReference type="EMBL" id="ORY35238.1"/>
    </source>
</evidence>
<gene>
    <name evidence="1" type="ORF">BCR33DRAFT_722576</name>
</gene>
<name>A0A1Y2BKD4_9FUNG</name>
<sequence>MGNSSLGLGSRKREAEWARSQIIFATLSFPFTNPGKPAAFTPAISGPSPRICPQD</sequence>
<keyword evidence="2" id="KW-1185">Reference proteome</keyword>
<proteinExistence type="predicted"/>
<dbReference type="AlphaFoldDB" id="A0A1Y2BKD4"/>
<accession>A0A1Y2BKD4</accession>
<dbReference type="EMBL" id="MCGO01000060">
    <property type="protein sequence ID" value="ORY35238.1"/>
    <property type="molecule type" value="Genomic_DNA"/>
</dbReference>
<comment type="caution">
    <text evidence="1">The sequence shown here is derived from an EMBL/GenBank/DDBJ whole genome shotgun (WGS) entry which is preliminary data.</text>
</comment>
<organism evidence="1 2">
    <name type="scientific">Rhizoclosmatium globosum</name>
    <dbReference type="NCBI Taxonomy" id="329046"/>
    <lineage>
        <taxon>Eukaryota</taxon>
        <taxon>Fungi</taxon>
        <taxon>Fungi incertae sedis</taxon>
        <taxon>Chytridiomycota</taxon>
        <taxon>Chytridiomycota incertae sedis</taxon>
        <taxon>Chytridiomycetes</taxon>
        <taxon>Chytridiales</taxon>
        <taxon>Chytriomycetaceae</taxon>
        <taxon>Rhizoclosmatium</taxon>
    </lineage>
</organism>
<evidence type="ECO:0000313" key="2">
    <source>
        <dbReference type="Proteomes" id="UP000193642"/>
    </source>
</evidence>
<reference evidence="1 2" key="1">
    <citation type="submission" date="2016-07" db="EMBL/GenBank/DDBJ databases">
        <title>Pervasive Adenine N6-methylation of Active Genes in Fungi.</title>
        <authorList>
            <consortium name="DOE Joint Genome Institute"/>
            <person name="Mondo S.J."/>
            <person name="Dannebaum R.O."/>
            <person name="Kuo R.C."/>
            <person name="Labutti K."/>
            <person name="Haridas S."/>
            <person name="Kuo A."/>
            <person name="Salamov A."/>
            <person name="Ahrendt S.R."/>
            <person name="Lipzen A."/>
            <person name="Sullivan W."/>
            <person name="Andreopoulos W.B."/>
            <person name="Clum A."/>
            <person name="Lindquist E."/>
            <person name="Daum C."/>
            <person name="Ramamoorthy G.K."/>
            <person name="Gryganskyi A."/>
            <person name="Culley D."/>
            <person name="Magnuson J.K."/>
            <person name="James T.Y."/>
            <person name="O'Malley M.A."/>
            <person name="Stajich J.E."/>
            <person name="Spatafora J.W."/>
            <person name="Visel A."/>
            <person name="Grigoriev I.V."/>
        </authorList>
    </citation>
    <scope>NUCLEOTIDE SEQUENCE [LARGE SCALE GENOMIC DNA]</scope>
    <source>
        <strain evidence="1 2">JEL800</strain>
    </source>
</reference>
<protein>
    <submittedName>
        <fullName evidence="1">Uncharacterized protein</fullName>
    </submittedName>
</protein>